<evidence type="ECO:0000313" key="2">
    <source>
        <dbReference type="Proteomes" id="UP000250997"/>
    </source>
</evidence>
<evidence type="ECO:0000313" key="1">
    <source>
        <dbReference type="EMBL" id="RAW49400.1"/>
    </source>
</evidence>
<comment type="caution">
    <text evidence="1">The sequence shown here is derived from an EMBL/GenBank/DDBJ whole genome shotgun (WGS) entry which is preliminary data.</text>
</comment>
<reference evidence="1 2" key="1">
    <citation type="submission" date="2018-02" db="EMBL/GenBank/DDBJ databases">
        <title>Complete genome sequencing of Faecalibacterium prausnitzii strains isolated from the human gut.</title>
        <authorList>
            <person name="Fitzgerald B.C."/>
            <person name="Shkoporov A.N."/>
            <person name="Ross P.R."/>
            <person name="Hill C."/>
        </authorList>
    </citation>
    <scope>NUCLEOTIDE SEQUENCE [LARGE SCALE GENOMIC DNA]</scope>
    <source>
        <strain evidence="1 2">APC942/18-1</strain>
    </source>
</reference>
<proteinExistence type="predicted"/>
<dbReference type="EMBL" id="PRLA01000006">
    <property type="protein sequence ID" value="RAW49400.1"/>
    <property type="molecule type" value="Genomic_DNA"/>
</dbReference>
<dbReference type="RefSeq" id="WP_158395255.1">
    <property type="nucleotide sequence ID" value="NZ_CP026548.1"/>
</dbReference>
<accession>A0AAX1QH88</accession>
<dbReference type="Proteomes" id="UP000250997">
    <property type="component" value="Unassembled WGS sequence"/>
</dbReference>
<name>A0AAX1QH88_9FIRM</name>
<protein>
    <submittedName>
        <fullName evidence="1">Uncharacterized protein</fullName>
    </submittedName>
</protein>
<dbReference type="AlphaFoldDB" id="A0AAX1QH88"/>
<gene>
    <name evidence="1" type="ORF">C4N27_09550</name>
</gene>
<sequence>MKVEKKQSRESVLDKAKKLAISKAVDQYAESYEEKTGKTVNAEALKSIFIQHADVVEDVMTKGDFEKKIKTAVDTVDVVEKMARIQDLNGNVVQTKELVKDKSALHVLFSPDSIDSRGDLKEEGKQAMQELVEMHDLTNPKKLGEFLVKLYIAQIEHFNERFELLEDLHLNDYSSRLMDGKTYLERYKRAQDETNQVSYLEKADDAFIKAIHRFEGALRIYVSDVKKIVRGPRFIRSIKLTKLDGDMKKIRGMLETMQELVALENLVGRWKKEPQDDIQREYQNFFDEVIGANLPLLQNYCRDEDDMFWKDIEENGRTILLME</sequence>
<organism evidence="1 2">
    <name type="scientific">Faecalibacterium prausnitzii</name>
    <dbReference type="NCBI Taxonomy" id="853"/>
    <lineage>
        <taxon>Bacteria</taxon>
        <taxon>Bacillati</taxon>
        <taxon>Bacillota</taxon>
        <taxon>Clostridia</taxon>
        <taxon>Eubacteriales</taxon>
        <taxon>Oscillospiraceae</taxon>
        <taxon>Faecalibacterium</taxon>
    </lineage>
</organism>